<keyword evidence="3" id="KW-1185">Reference proteome</keyword>
<evidence type="ECO:0000313" key="2">
    <source>
        <dbReference type="EMBL" id="KAL0563580.1"/>
    </source>
</evidence>
<organism evidence="2 3">
    <name type="scientific">Marasmius crinis-equi</name>
    <dbReference type="NCBI Taxonomy" id="585013"/>
    <lineage>
        <taxon>Eukaryota</taxon>
        <taxon>Fungi</taxon>
        <taxon>Dikarya</taxon>
        <taxon>Basidiomycota</taxon>
        <taxon>Agaricomycotina</taxon>
        <taxon>Agaricomycetes</taxon>
        <taxon>Agaricomycetidae</taxon>
        <taxon>Agaricales</taxon>
        <taxon>Marasmiineae</taxon>
        <taxon>Marasmiaceae</taxon>
        <taxon>Marasmius</taxon>
    </lineage>
</organism>
<feature type="non-terminal residue" evidence="2">
    <location>
        <position position="141"/>
    </location>
</feature>
<feature type="compositionally biased region" description="Basic and acidic residues" evidence="1">
    <location>
        <begin position="98"/>
        <end position="119"/>
    </location>
</feature>
<protein>
    <submittedName>
        <fullName evidence="2">Uncharacterized protein</fullName>
    </submittedName>
</protein>
<reference evidence="2 3" key="1">
    <citation type="submission" date="2024-02" db="EMBL/GenBank/DDBJ databases">
        <title>A draft genome for the cacao thread blight pathogen Marasmius crinis-equi.</title>
        <authorList>
            <person name="Cohen S.P."/>
            <person name="Baruah I.K."/>
            <person name="Amoako-Attah I."/>
            <person name="Bukari Y."/>
            <person name="Meinhardt L.W."/>
            <person name="Bailey B.A."/>
        </authorList>
    </citation>
    <scope>NUCLEOTIDE SEQUENCE [LARGE SCALE GENOMIC DNA]</scope>
    <source>
        <strain evidence="2 3">GH-76</strain>
    </source>
</reference>
<feature type="region of interest" description="Disordered" evidence="1">
    <location>
        <begin position="1"/>
        <end position="141"/>
    </location>
</feature>
<feature type="compositionally biased region" description="Basic and acidic residues" evidence="1">
    <location>
        <begin position="44"/>
        <end position="55"/>
    </location>
</feature>
<gene>
    <name evidence="2" type="ORF">V5O48_018484</name>
</gene>
<feature type="compositionally biased region" description="Pro residues" evidence="1">
    <location>
        <begin position="120"/>
        <end position="133"/>
    </location>
</feature>
<evidence type="ECO:0000256" key="1">
    <source>
        <dbReference type="SAM" id="MobiDB-lite"/>
    </source>
</evidence>
<accession>A0ABR3EL58</accession>
<dbReference type="Proteomes" id="UP001465976">
    <property type="component" value="Unassembled WGS sequence"/>
</dbReference>
<name>A0ABR3EL58_9AGAR</name>
<comment type="caution">
    <text evidence="2">The sequence shown here is derived from an EMBL/GenBank/DDBJ whole genome shotgun (WGS) entry which is preliminary data.</text>
</comment>
<dbReference type="EMBL" id="JBAHYK010003375">
    <property type="protein sequence ID" value="KAL0563580.1"/>
    <property type="molecule type" value="Genomic_DNA"/>
</dbReference>
<evidence type="ECO:0000313" key="3">
    <source>
        <dbReference type="Proteomes" id="UP001465976"/>
    </source>
</evidence>
<sequence>MPGHSMEVSDPENDQVPSSPSPQPRSVDQNPQLGRESPDQSSEDGTHQDDLDDGRATPPTNLHPPPVQGTPANGTGGPPAKRQKGPTTGVVTLFGTEQYRDSEADAQKRAQKTHEENPHPPKSQPRSKPPPPQASLDYDDP</sequence>
<proteinExistence type="predicted"/>